<dbReference type="PANTHER" id="PTHR34848:SF1">
    <property type="entry name" value="BIFUNCTIONAL ADENOSYLCOBALAMIN BIOSYNTHESIS PROTEIN COBU"/>
    <property type="match status" value="1"/>
</dbReference>
<dbReference type="Gene3D" id="3.40.50.300">
    <property type="entry name" value="P-loop containing nucleotide triphosphate hydrolases"/>
    <property type="match status" value="1"/>
</dbReference>
<evidence type="ECO:0000256" key="1">
    <source>
        <dbReference type="ARBA" id="ARBA00000312"/>
    </source>
</evidence>
<dbReference type="EC" id="2.7.1.156" evidence="14"/>
<keyword evidence="10 14" id="KW-0547">Nucleotide-binding</keyword>
<evidence type="ECO:0000256" key="9">
    <source>
        <dbReference type="ARBA" id="ARBA00022679"/>
    </source>
</evidence>
<evidence type="ECO:0000256" key="13">
    <source>
        <dbReference type="ARBA" id="ARBA00023134"/>
    </source>
</evidence>
<keyword evidence="8 14" id="KW-0169">Cobalamin biosynthesis</keyword>
<dbReference type="AlphaFoldDB" id="A0A5S3XT79"/>
<comment type="catalytic activity">
    <reaction evidence="2 14">
        <text>adenosylcob(III)inamide phosphate + GTP + H(+) = adenosylcob(III)inamide-GDP + diphosphate</text>
        <dbReference type="Rhea" id="RHEA:22712"/>
        <dbReference type="ChEBI" id="CHEBI:15378"/>
        <dbReference type="ChEBI" id="CHEBI:33019"/>
        <dbReference type="ChEBI" id="CHEBI:37565"/>
        <dbReference type="ChEBI" id="CHEBI:58502"/>
        <dbReference type="ChEBI" id="CHEBI:60487"/>
        <dbReference type="EC" id="2.7.7.62"/>
    </reaction>
</comment>
<keyword evidence="13 14" id="KW-0342">GTP-binding</keyword>
<evidence type="ECO:0000256" key="16">
    <source>
        <dbReference type="PIRSR" id="PIRSR006135-2"/>
    </source>
</evidence>
<comment type="caution">
    <text evidence="18">The sequence shown here is derived from an EMBL/GenBank/DDBJ whole genome shotgun (WGS) entry which is preliminary data.</text>
</comment>
<evidence type="ECO:0000256" key="11">
    <source>
        <dbReference type="ARBA" id="ARBA00022777"/>
    </source>
</evidence>
<dbReference type="PANTHER" id="PTHR34848">
    <property type="match status" value="1"/>
</dbReference>
<evidence type="ECO:0000256" key="4">
    <source>
        <dbReference type="ARBA" id="ARBA00003889"/>
    </source>
</evidence>
<gene>
    <name evidence="18" type="ORF">CWB96_04565</name>
    <name evidence="17" type="ORF">CWB97_04445</name>
</gene>
<dbReference type="SUPFAM" id="SSF52540">
    <property type="entry name" value="P-loop containing nucleoside triphosphate hydrolases"/>
    <property type="match status" value="1"/>
</dbReference>
<dbReference type="GO" id="GO:0008820">
    <property type="term" value="F:cobinamide phosphate guanylyltransferase activity"/>
    <property type="evidence" value="ECO:0007669"/>
    <property type="project" value="UniProtKB-UniRule"/>
</dbReference>
<protein>
    <recommendedName>
        <fullName evidence="14">Bifunctional adenosylcobalamin biosynthesis protein</fullName>
        <ecNumber evidence="14">2.7.1.156</ecNumber>
        <ecNumber evidence="14">2.7.7.62</ecNumber>
    </recommendedName>
</protein>
<evidence type="ECO:0000313" key="18">
    <source>
        <dbReference type="EMBL" id="TMP61557.1"/>
    </source>
</evidence>
<dbReference type="NCBIfam" id="NF004469">
    <property type="entry name" value="PRK05800.1"/>
    <property type="match status" value="1"/>
</dbReference>
<keyword evidence="9 14" id="KW-0808">Transferase</keyword>
<evidence type="ECO:0000256" key="10">
    <source>
        <dbReference type="ARBA" id="ARBA00022741"/>
    </source>
</evidence>
<feature type="binding site" evidence="16">
    <location>
        <begin position="40"/>
        <end position="42"/>
    </location>
    <ligand>
        <name>GTP</name>
        <dbReference type="ChEBI" id="CHEBI:37565"/>
    </ligand>
</feature>
<comment type="catalytic activity">
    <reaction evidence="3">
        <text>adenosylcob(III)inamide + GTP = adenosylcob(III)inamide phosphate + GDP + H(+)</text>
        <dbReference type="Rhea" id="RHEA:15765"/>
        <dbReference type="ChEBI" id="CHEBI:2480"/>
        <dbReference type="ChEBI" id="CHEBI:15378"/>
        <dbReference type="ChEBI" id="CHEBI:37565"/>
        <dbReference type="ChEBI" id="CHEBI:58189"/>
        <dbReference type="ChEBI" id="CHEBI:58502"/>
        <dbReference type="EC" id="2.7.1.156"/>
    </reaction>
</comment>
<dbReference type="GO" id="GO:0005525">
    <property type="term" value="F:GTP binding"/>
    <property type="evidence" value="ECO:0007669"/>
    <property type="project" value="UniProtKB-UniRule"/>
</dbReference>
<comment type="similarity">
    <text evidence="7 14">Belongs to the CobU/CobP family.</text>
</comment>
<evidence type="ECO:0000313" key="19">
    <source>
        <dbReference type="Proteomes" id="UP000305730"/>
    </source>
</evidence>
<dbReference type="Proteomes" id="UP000307706">
    <property type="component" value="Unassembled WGS sequence"/>
</dbReference>
<evidence type="ECO:0000256" key="7">
    <source>
        <dbReference type="ARBA" id="ARBA00007490"/>
    </source>
</evidence>
<dbReference type="Pfam" id="PF02283">
    <property type="entry name" value="CobU"/>
    <property type="match status" value="1"/>
</dbReference>
<feature type="binding site" evidence="16">
    <location>
        <position position="89"/>
    </location>
    <ligand>
        <name>GTP</name>
        <dbReference type="ChEBI" id="CHEBI:37565"/>
    </ligand>
</feature>
<feature type="binding site" evidence="16">
    <location>
        <position position="68"/>
    </location>
    <ligand>
        <name>GTP</name>
        <dbReference type="ChEBI" id="CHEBI:37565"/>
    </ligand>
</feature>
<evidence type="ECO:0000256" key="2">
    <source>
        <dbReference type="ARBA" id="ARBA00000711"/>
    </source>
</evidence>
<dbReference type="InterPro" id="IPR003203">
    <property type="entry name" value="CobU/CobP"/>
</dbReference>
<dbReference type="Proteomes" id="UP000305730">
    <property type="component" value="Unassembled WGS sequence"/>
</dbReference>
<dbReference type="CDD" id="cd00544">
    <property type="entry name" value="CobU"/>
    <property type="match status" value="1"/>
</dbReference>
<keyword evidence="11 14" id="KW-0418">Kinase</keyword>
<evidence type="ECO:0000313" key="20">
    <source>
        <dbReference type="Proteomes" id="UP000307706"/>
    </source>
</evidence>
<reference evidence="19 20" key="1">
    <citation type="submission" date="2017-12" db="EMBL/GenBank/DDBJ databases">
        <authorList>
            <person name="Paulsen S."/>
            <person name="Gram L.K."/>
        </authorList>
    </citation>
    <scope>NUCLEOTIDE SEQUENCE [LARGE SCALE GENOMIC DNA]</scope>
    <source>
        <strain evidence="18 20">S2231</strain>
        <strain evidence="17 19">S2233</strain>
    </source>
</reference>
<reference evidence="18" key="3">
    <citation type="submission" date="2019-09" db="EMBL/GenBank/DDBJ databases">
        <title>Co-occurence of chitin degradation, pigmentation and bioactivity in marine Pseudoalteromonas.</title>
        <authorList>
            <person name="Sonnenschein E.C."/>
            <person name="Bech P.K."/>
        </authorList>
    </citation>
    <scope>NUCLEOTIDE SEQUENCE</scope>
    <source>
        <strain evidence="18">S2231</strain>
    </source>
</reference>
<feature type="active site" description="GMP-histidine intermediate" evidence="15">
    <location>
        <position position="56"/>
    </location>
</feature>
<keyword evidence="19" id="KW-1185">Reference proteome</keyword>
<comment type="function">
    <text evidence="4 14">Catalyzes ATP-dependent phosphorylation of adenosylcobinamide and addition of GMP to adenosylcobinamide phosphate.</text>
</comment>
<comment type="pathway">
    <text evidence="6 14">Cofactor biosynthesis; adenosylcobalamin biosynthesis; adenosylcobalamin from cob(II)yrinate a,c-diamide: step 5/7.</text>
</comment>
<keyword evidence="12 14" id="KW-0067">ATP-binding</keyword>
<evidence type="ECO:0000256" key="15">
    <source>
        <dbReference type="PIRSR" id="PIRSR006135-1"/>
    </source>
</evidence>
<dbReference type="EMBL" id="PNCL01000016">
    <property type="protein sequence ID" value="TMP61557.1"/>
    <property type="molecule type" value="Genomic_DNA"/>
</dbReference>
<accession>A0A5S3XT79</accession>
<name>A0A5S3XT79_9GAMM</name>
<dbReference type="OrthoDB" id="9788370at2"/>
<evidence type="ECO:0000313" key="17">
    <source>
        <dbReference type="EMBL" id="TMP45061.1"/>
    </source>
</evidence>
<feature type="binding site" evidence="16">
    <location>
        <begin position="10"/>
        <end position="17"/>
    </location>
    <ligand>
        <name>GTP</name>
        <dbReference type="ChEBI" id="CHEBI:37565"/>
    </ligand>
</feature>
<dbReference type="GO" id="GO:0043752">
    <property type="term" value="F:adenosylcobinamide kinase activity"/>
    <property type="evidence" value="ECO:0007669"/>
    <property type="project" value="UniProtKB-EC"/>
</dbReference>
<keyword evidence="18" id="KW-0548">Nucleotidyltransferase</keyword>
<dbReference type="UniPathway" id="UPA00148">
    <property type="reaction ID" value="UER00236"/>
</dbReference>
<dbReference type="EC" id="2.7.7.62" evidence="14"/>
<dbReference type="GO" id="GO:0009236">
    <property type="term" value="P:cobalamin biosynthetic process"/>
    <property type="evidence" value="ECO:0007669"/>
    <property type="project" value="UniProtKB-UniRule"/>
</dbReference>
<comment type="pathway">
    <text evidence="5 14">Cofactor biosynthesis; adenosylcobalamin biosynthesis; adenosylcobalamin from cob(II)yrinate a,c-diamide: step 6/7.</text>
</comment>
<comment type="catalytic activity">
    <reaction evidence="1 14">
        <text>adenosylcob(III)inamide + ATP = adenosylcob(III)inamide phosphate + ADP + H(+)</text>
        <dbReference type="Rhea" id="RHEA:15769"/>
        <dbReference type="ChEBI" id="CHEBI:2480"/>
        <dbReference type="ChEBI" id="CHEBI:15378"/>
        <dbReference type="ChEBI" id="CHEBI:30616"/>
        <dbReference type="ChEBI" id="CHEBI:58502"/>
        <dbReference type="ChEBI" id="CHEBI:456216"/>
        <dbReference type="EC" id="2.7.1.156"/>
    </reaction>
</comment>
<evidence type="ECO:0000256" key="12">
    <source>
        <dbReference type="ARBA" id="ARBA00022840"/>
    </source>
</evidence>
<dbReference type="RefSeq" id="WP_138595317.1">
    <property type="nucleotide sequence ID" value="NZ_PNCK01000018.1"/>
</dbReference>
<dbReference type="PIRSF" id="PIRSF006135">
    <property type="entry name" value="CobU"/>
    <property type="match status" value="1"/>
</dbReference>
<organism evidence="18 20">
    <name type="scientific">Pseudoalteromonas citrea</name>
    <dbReference type="NCBI Taxonomy" id="43655"/>
    <lineage>
        <taxon>Bacteria</taxon>
        <taxon>Pseudomonadati</taxon>
        <taxon>Pseudomonadota</taxon>
        <taxon>Gammaproteobacteria</taxon>
        <taxon>Alteromonadales</taxon>
        <taxon>Pseudoalteromonadaceae</taxon>
        <taxon>Pseudoalteromonas</taxon>
    </lineage>
</organism>
<dbReference type="GO" id="GO:0005524">
    <property type="term" value="F:ATP binding"/>
    <property type="evidence" value="ECO:0007669"/>
    <property type="project" value="UniProtKB-UniRule"/>
</dbReference>
<evidence type="ECO:0000256" key="6">
    <source>
        <dbReference type="ARBA" id="ARBA00005159"/>
    </source>
</evidence>
<proteinExistence type="inferred from homology"/>
<evidence type="ECO:0000256" key="5">
    <source>
        <dbReference type="ARBA" id="ARBA00004692"/>
    </source>
</evidence>
<evidence type="ECO:0000256" key="8">
    <source>
        <dbReference type="ARBA" id="ARBA00022573"/>
    </source>
</evidence>
<dbReference type="InterPro" id="IPR027417">
    <property type="entry name" value="P-loop_NTPase"/>
</dbReference>
<reference evidence="19 20" key="2">
    <citation type="submission" date="2019-06" db="EMBL/GenBank/DDBJ databases">
        <title>Co-occurence of chitin degradation, pigmentation and bioactivity in marine Pseudoalteromonas.</title>
        <authorList>
            <person name="Sonnenschein E.C."/>
            <person name="Bech P.K."/>
        </authorList>
    </citation>
    <scope>NUCLEOTIDE SEQUENCE [LARGE SCALE GENOMIC DNA]</scope>
    <source>
        <strain evidence="20">S2231</strain>
        <strain evidence="17 19">S2233</strain>
    </source>
</reference>
<evidence type="ECO:0000256" key="3">
    <source>
        <dbReference type="ARBA" id="ARBA00001522"/>
    </source>
</evidence>
<sequence>MTERITLMLGGARSGKSRLAEQLAEHYLHNRLVKKLLYVATAEVKDNEMAERVKHHQAARSAHWTVVEEAWALPEVIADTDEQTCILVDCLTLWLTHGLCEQGIDAYIKQKSALLRALGDTQAKVILVSNEVGHGIVPLGELSRTFVEQSGWLHQDIAQLADRVDFIMAGCTLRIK</sequence>
<evidence type="ECO:0000256" key="14">
    <source>
        <dbReference type="PIRNR" id="PIRNR006135"/>
    </source>
</evidence>
<dbReference type="EMBL" id="PNCK01000018">
    <property type="protein sequence ID" value="TMP45061.1"/>
    <property type="molecule type" value="Genomic_DNA"/>
</dbReference>